<keyword evidence="3" id="KW-1185">Reference proteome</keyword>
<gene>
    <name evidence="2" type="ORF">GCM10011399_32930</name>
</gene>
<evidence type="ECO:0000256" key="1">
    <source>
        <dbReference type="SAM" id="Phobius"/>
    </source>
</evidence>
<dbReference type="AlphaFoldDB" id="A0A917BDS1"/>
<protein>
    <submittedName>
        <fullName evidence="2">Uncharacterized protein</fullName>
    </submittedName>
</protein>
<dbReference type="Proteomes" id="UP000598775">
    <property type="component" value="Unassembled WGS sequence"/>
</dbReference>
<evidence type="ECO:0000313" key="2">
    <source>
        <dbReference type="EMBL" id="GGF37391.1"/>
    </source>
</evidence>
<comment type="caution">
    <text evidence="2">The sequence shown here is derived from an EMBL/GenBank/DDBJ whole genome shotgun (WGS) entry which is preliminary data.</text>
</comment>
<proteinExistence type="predicted"/>
<dbReference type="EMBL" id="BMGP01000006">
    <property type="protein sequence ID" value="GGF37391.1"/>
    <property type="molecule type" value="Genomic_DNA"/>
</dbReference>
<feature type="transmembrane region" description="Helical" evidence="1">
    <location>
        <begin position="72"/>
        <end position="88"/>
    </location>
</feature>
<keyword evidence="1" id="KW-0472">Membrane</keyword>
<reference evidence="2 3" key="1">
    <citation type="journal article" date="2014" name="Int. J. Syst. Evol. Microbiol.">
        <title>Complete genome sequence of Corynebacterium casei LMG S-19264T (=DSM 44701T), isolated from a smear-ripened cheese.</title>
        <authorList>
            <consortium name="US DOE Joint Genome Institute (JGI-PGF)"/>
            <person name="Walter F."/>
            <person name="Albersmeier A."/>
            <person name="Kalinowski J."/>
            <person name="Ruckert C."/>
        </authorList>
    </citation>
    <scope>NUCLEOTIDE SEQUENCE [LARGE SCALE GENOMIC DNA]</scope>
    <source>
        <strain evidence="2 3">CGMCC 1.12976</strain>
    </source>
</reference>
<name>A0A917BDS1_9MICO</name>
<feature type="transmembrane region" description="Helical" evidence="1">
    <location>
        <begin position="18"/>
        <end position="39"/>
    </location>
</feature>
<dbReference type="RefSeq" id="WP_188680213.1">
    <property type="nucleotide sequence ID" value="NZ_BMGP01000006.1"/>
</dbReference>
<keyword evidence="1" id="KW-1133">Transmembrane helix</keyword>
<keyword evidence="1" id="KW-0812">Transmembrane</keyword>
<sequence length="125" mass="13556">MVDNIVDKAPGKPLPRPLAGLTFVLMWAVAIVLFSIAHLVTDPHAGAFVVDTGLVLLSVGFSMLFIDFARTAVRGLLFGLIALVLFAIGDFGQILVLTYTLRILVPLMALFMPVNRISANFRIFA</sequence>
<feature type="transmembrane region" description="Helical" evidence="1">
    <location>
        <begin position="45"/>
        <end position="65"/>
    </location>
</feature>
<evidence type="ECO:0000313" key="3">
    <source>
        <dbReference type="Proteomes" id="UP000598775"/>
    </source>
</evidence>
<accession>A0A917BDS1</accession>
<organism evidence="2 3">
    <name type="scientific">Subtercola lobariae</name>
    <dbReference type="NCBI Taxonomy" id="1588641"/>
    <lineage>
        <taxon>Bacteria</taxon>
        <taxon>Bacillati</taxon>
        <taxon>Actinomycetota</taxon>
        <taxon>Actinomycetes</taxon>
        <taxon>Micrococcales</taxon>
        <taxon>Microbacteriaceae</taxon>
        <taxon>Subtercola</taxon>
    </lineage>
</organism>